<evidence type="ECO:0000313" key="2">
    <source>
        <dbReference type="Proteomes" id="UP000828390"/>
    </source>
</evidence>
<dbReference type="EMBL" id="JAIWYP010000006">
    <property type="protein sequence ID" value="KAH3813997.1"/>
    <property type="molecule type" value="Genomic_DNA"/>
</dbReference>
<dbReference type="Proteomes" id="UP000828390">
    <property type="component" value="Unassembled WGS sequence"/>
</dbReference>
<dbReference type="AlphaFoldDB" id="A0A9D4JNI0"/>
<accession>A0A9D4JNI0</accession>
<organism evidence="1 2">
    <name type="scientific">Dreissena polymorpha</name>
    <name type="common">Zebra mussel</name>
    <name type="synonym">Mytilus polymorpha</name>
    <dbReference type="NCBI Taxonomy" id="45954"/>
    <lineage>
        <taxon>Eukaryota</taxon>
        <taxon>Metazoa</taxon>
        <taxon>Spiralia</taxon>
        <taxon>Lophotrochozoa</taxon>
        <taxon>Mollusca</taxon>
        <taxon>Bivalvia</taxon>
        <taxon>Autobranchia</taxon>
        <taxon>Heteroconchia</taxon>
        <taxon>Euheterodonta</taxon>
        <taxon>Imparidentia</taxon>
        <taxon>Neoheterodontei</taxon>
        <taxon>Myida</taxon>
        <taxon>Dreissenoidea</taxon>
        <taxon>Dreissenidae</taxon>
        <taxon>Dreissena</taxon>
    </lineage>
</organism>
<reference evidence="1" key="2">
    <citation type="submission" date="2020-11" db="EMBL/GenBank/DDBJ databases">
        <authorList>
            <person name="McCartney M.A."/>
            <person name="Auch B."/>
            <person name="Kono T."/>
            <person name="Mallez S."/>
            <person name="Becker A."/>
            <person name="Gohl D.M."/>
            <person name="Silverstein K.A.T."/>
            <person name="Koren S."/>
            <person name="Bechman K.B."/>
            <person name="Herman A."/>
            <person name="Abrahante J.E."/>
            <person name="Garbe J."/>
        </authorList>
    </citation>
    <scope>NUCLEOTIDE SEQUENCE</scope>
    <source>
        <strain evidence="1">Duluth1</strain>
        <tissue evidence="1">Whole animal</tissue>
    </source>
</reference>
<sequence>MLYKKRTRLNLKKYSFTHRCVDLWNSLQPNIIKAKTIQTFENRFDKFLADQAIKHNFKAIVITGHNITYEDDDEELVPQDNVLLPELTI</sequence>
<keyword evidence="2" id="KW-1185">Reference proteome</keyword>
<gene>
    <name evidence="1" type="ORF">DPMN_142473</name>
</gene>
<name>A0A9D4JNI0_DREPO</name>
<evidence type="ECO:0000313" key="1">
    <source>
        <dbReference type="EMBL" id="KAH3813997.1"/>
    </source>
</evidence>
<protein>
    <submittedName>
        <fullName evidence="1">Uncharacterized protein</fullName>
    </submittedName>
</protein>
<proteinExistence type="predicted"/>
<comment type="caution">
    <text evidence="1">The sequence shown here is derived from an EMBL/GenBank/DDBJ whole genome shotgun (WGS) entry which is preliminary data.</text>
</comment>
<reference evidence="1" key="1">
    <citation type="journal article" date="2019" name="bioRxiv">
        <title>The Genome of the Zebra Mussel, Dreissena polymorpha: A Resource for Invasive Species Research.</title>
        <authorList>
            <person name="McCartney M.A."/>
            <person name="Auch B."/>
            <person name="Kono T."/>
            <person name="Mallez S."/>
            <person name="Zhang Y."/>
            <person name="Obille A."/>
            <person name="Becker A."/>
            <person name="Abrahante J.E."/>
            <person name="Garbe J."/>
            <person name="Badalamenti J.P."/>
            <person name="Herman A."/>
            <person name="Mangelson H."/>
            <person name="Liachko I."/>
            <person name="Sullivan S."/>
            <person name="Sone E.D."/>
            <person name="Koren S."/>
            <person name="Silverstein K.A.T."/>
            <person name="Beckman K.B."/>
            <person name="Gohl D.M."/>
        </authorList>
    </citation>
    <scope>NUCLEOTIDE SEQUENCE</scope>
    <source>
        <strain evidence="1">Duluth1</strain>
        <tissue evidence="1">Whole animal</tissue>
    </source>
</reference>